<proteinExistence type="predicted"/>
<dbReference type="AlphaFoldDB" id="A0A0A8H9Q7"/>
<feature type="signal peptide" evidence="5">
    <location>
        <begin position="1"/>
        <end position="19"/>
    </location>
</feature>
<evidence type="ECO:0000256" key="3">
    <source>
        <dbReference type="ARBA" id="ARBA00023004"/>
    </source>
</evidence>
<keyword evidence="1 4" id="KW-0349">Heme</keyword>
<dbReference type="EC" id="5.1.1.3" evidence="7"/>
<evidence type="ECO:0000313" key="8">
    <source>
        <dbReference type="Proteomes" id="UP000031135"/>
    </source>
</evidence>
<dbReference type="Proteomes" id="UP000031135">
    <property type="component" value="Chromosome"/>
</dbReference>
<dbReference type="RefSeq" id="WP_039663105.1">
    <property type="nucleotide sequence ID" value="NZ_CP007772.1"/>
</dbReference>
<dbReference type="OrthoDB" id="5340148at2"/>
<dbReference type="PROSITE" id="PS51007">
    <property type="entry name" value="CYTC"/>
    <property type="match status" value="1"/>
</dbReference>
<evidence type="ECO:0000256" key="1">
    <source>
        <dbReference type="ARBA" id="ARBA00022617"/>
    </source>
</evidence>
<keyword evidence="2 4" id="KW-0479">Metal-binding</keyword>
<feature type="domain" description="Cytochrome c" evidence="6">
    <location>
        <begin position="17"/>
        <end position="100"/>
    </location>
</feature>
<dbReference type="HOGENOM" id="CLU_128253_3_0_7"/>
<dbReference type="SUPFAM" id="SSF46626">
    <property type="entry name" value="Cytochrome c"/>
    <property type="match status" value="1"/>
</dbReference>
<dbReference type="Pfam" id="PF00034">
    <property type="entry name" value="Cytochrom_C"/>
    <property type="match status" value="1"/>
</dbReference>
<name>A0A0A8H9Q7_9BACT</name>
<dbReference type="Gene3D" id="1.10.760.10">
    <property type="entry name" value="Cytochrome c-like domain"/>
    <property type="match status" value="1"/>
</dbReference>
<evidence type="ECO:0000313" key="7">
    <source>
        <dbReference type="EMBL" id="AJC90380.1"/>
    </source>
</evidence>
<sequence>MKKLLVLSALTCLSVSAFAADGATLYKKCAICHGAKADKVYLNKVPALNTLTAAERLQYLKDYAAGKRNAYGQGAIMKINLKGLTEADFKAIEEYIESLKK</sequence>
<feature type="chain" id="PRO_5002053085" evidence="5">
    <location>
        <begin position="20"/>
        <end position="101"/>
    </location>
</feature>
<organism evidence="7 8">
    <name type="scientific">Campylobacter subantarcticus LMG 24374</name>
    <dbReference type="NCBI Taxonomy" id="1388751"/>
    <lineage>
        <taxon>Bacteria</taxon>
        <taxon>Pseudomonadati</taxon>
        <taxon>Campylobacterota</taxon>
        <taxon>Epsilonproteobacteria</taxon>
        <taxon>Campylobacterales</taxon>
        <taxon>Campylobacteraceae</taxon>
        <taxon>Campylobacter</taxon>
    </lineage>
</organism>
<keyword evidence="7" id="KW-0413">Isomerase</keyword>
<protein>
    <submittedName>
        <fullName evidence="7">Periplasmic monoheme cytochrome c553</fullName>
        <ecNumber evidence="7">5.1.1.3</ecNumber>
    </submittedName>
</protein>
<dbReference type="InterPro" id="IPR009056">
    <property type="entry name" value="Cyt_c-like_dom"/>
</dbReference>
<dbReference type="EMBL" id="CP007772">
    <property type="protein sequence ID" value="AJC90380.1"/>
    <property type="molecule type" value="Genomic_DNA"/>
</dbReference>
<keyword evidence="3 4" id="KW-0408">Iron</keyword>
<reference evidence="7 8" key="1">
    <citation type="journal article" date="2014" name="Genome Biol. Evol.">
        <title>Comparative Genomics of the Campylobacter lari Group.</title>
        <authorList>
            <person name="Miller W.G."/>
            <person name="Yee E."/>
            <person name="Chapman M.H."/>
            <person name="Smith T.P."/>
            <person name="Bono J.L."/>
            <person name="Huynh S."/>
            <person name="Parker C.T."/>
            <person name="Vandamme P."/>
            <person name="Luong K."/>
            <person name="Korlach J."/>
        </authorList>
    </citation>
    <scope>NUCLEOTIDE SEQUENCE [LARGE SCALE GENOMIC DNA]</scope>
    <source>
        <strain evidence="7 8">LMG 24374</strain>
    </source>
</reference>
<dbReference type="GO" id="GO:0008881">
    <property type="term" value="F:glutamate racemase activity"/>
    <property type="evidence" value="ECO:0007669"/>
    <property type="project" value="UniProtKB-EC"/>
</dbReference>
<keyword evidence="5" id="KW-0732">Signal</keyword>
<evidence type="ECO:0000256" key="2">
    <source>
        <dbReference type="ARBA" id="ARBA00022723"/>
    </source>
</evidence>
<dbReference type="GO" id="GO:0046872">
    <property type="term" value="F:metal ion binding"/>
    <property type="evidence" value="ECO:0007669"/>
    <property type="project" value="UniProtKB-KW"/>
</dbReference>
<gene>
    <name evidence="7" type="primary">cccA</name>
    <name evidence="7" type="ORF">CSUB8521_0509</name>
</gene>
<evidence type="ECO:0000256" key="4">
    <source>
        <dbReference type="PROSITE-ProRule" id="PRU00433"/>
    </source>
</evidence>
<dbReference type="KEGG" id="csm:CSUB8521_0509"/>
<dbReference type="GO" id="GO:0020037">
    <property type="term" value="F:heme binding"/>
    <property type="evidence" value="ECO:0007669"/>
    <property type="project" value="InterPro"/>
</dbReference>
<dbReference type="InterPro" id="IPR036909">
    <property type="entry name" value="Cyt_c-like_dom_sf"/>
</dbReference>
<evidence type="ECO:0000256" key="5">
    <source>
        <dbReference type="SAM" id="SignalP"/>
    </source>
</evidence>
<accession>A0A0A8H9Q7</accession>
<dbReference type="GO" id="GO:0009055">
    <property type="term" value="F:electron transfer activity"/>
    <property type="evidence" value="ECO:0007669"/>
    <property type="project" value="InterPro"/>
</dbReference>
<evidence type="ECO:0000259" key="6">
    <source>
        <dbReference type="PROSITE" id="PS51007"/>
    </source>
</evidence>